<dbReference type="AlphaFoldDB" id="A0A227J1P1"/>
<dbReference type="EMBL" id="NIXT01003707">
    <property type="protein sequence ID" value="OXE29029.1"/>
    <property type="molecule type" value="Genomic_DNA"/>
</dbReference>
<proteinExistence type="predicted"/>
<reference evidence="1 2" key="1">
    <citation type="journal article" date="2017" name="Appl. Environ. Microbiol.">
        <title>Parallel evolution of two clades of a major Atlantic endemic Vibrio parahaemolyticus pathogen lineage by independent acquisition of related pathogenicity islands.</title>
        <authorList>
            <person name="Xu F."/>
            <person name="Gonzalez-Escalona N."/>
            <person name="Drees K.P."/>
            <person name="Sebra R.P."/>
            <person name="Cooper V.S."/>
            <person name="Jones S.H."/>
            <person name="Whistler C.A."/>
        </authorList>
    </citation>
    <scope>NUCLEOTIDE SEQUENCE [LARGE SCALE GENOMIC DNA]</scope>
    <source>
        <strain evidence="1 2">MAVP-3</strain>
    </source>
</reference>
<organism evidence="1 2">
    <name type="scientific">Vibrio parahaemolyticus</name>
    <dbReference type="NCBI Taxonomy" id="670"/>
    <lineage>
        <taxon>Bacteria</taxon>
        <taxon>Pseudomonadati</taxon>
        <taxon>Pseudomonadota</taxon>
        <taxon>Gammaproteobacteria</taxon>
        <taxon>Vibrionales</taxon>
        <taxon>Vibrionaceae</taxon>
        <taxon>Vibrio</taxon>
    </lineage>
</organism>
<evidence type="ECO:0000313" key="1">
    <source>
        <dbReference type="EMBL" id="OXE29029.1"/>
    </source>
</evidence>
<protein>
    <submittedName>
        <fullName evidence="1">Uncharacterized protein</fullName>
    </submittedName>
</protein>
<evidence type="ECO:0000313" key="2">
    <source>
        <dbReference type="Proteomes" id="UP000214596"/>
    </source>
</evidence>
<name>A0A227J1P1_VIBPH</name>
<feature type="non-terminal residue" evidence="1">
    <location>
        <position position="1"/>
    </location>
</feature>
<comment type="caution">
    <text evidence="1">The sequence shown here is derived from an EMBL/GenBank/DDBJ whole genome shotgun (WGS) entry which is preliminary data.</text>
</comment>
<accession>A0A227J1P1</accession>
<sequence>VGTLFRIFDDSGTSIEGVLDSAFQQLLDGYCNVGQTIPAGETYACFVRVQLFNALGIFDTFSASGADDGIVIEVLDDDGSIRAAEVEVTVQTQDVIQP</sequence>
<dbReference type="Proteomes" id="UP000214596">
    <property type="component" value="Unassembled WGS sequence"/>
</dbReference>
<gene>
    <name evidence="1" type="ORF">CA163_30795</name>
</gene>